<gene>
    <name evidence="1" type="ORF">N8T08_005583</name>
</gene>
<keyword evidence="2" id="KW-1185">Reference proteome</keyword>
<dbReference type="EMBL" id="JAOPJF010000031">
    <property type="protein sequence ID" value="KAK1144430.1"/>
    <property type="molecule type" value="Genomic_DNA"/>
</dbReference>
<organism evidence="1 2">
    <name type="scientific">Aspergillus melleus</name>
    <dbReference type="NCBI Taxonomy" id="138277"/>
    <lineage>
        <taxon>Eukaryota</taxon>
        <taxon>Fungi</taxon>
        <taxon>Dikarya</taxon>
        <taxon>Ascomycota</taxon>
        <taxon>Pezizomycotina</taxon>
        <taxon>Eurotiomycetes</taxon>
        <taxon>Eurotiomycetidae</taxon>
        <taxon>Eurotiales</taxon>
        <taxon>Aspergillaceae</taxon>
        <taxon>Aspergillus</taxon>
        <taxon>Aspergillus subgen. Circumdati</taxon>
    </lineage>
</organism>
<evidence type="ECO:0000313" key="2">
    <source>
        <dbReference type="Proteomes" id="UP001177260"/>
    </source>
</evidence>
<comment type="caution">
    <text evidence="1">The sequence shown here is derived from an EMBL/GenBank/DDBJ whole genome shotgun (WGS) entry which is preliminary data.</text>
</comment>
<proteinExistence type="predicted"/>
<accession>A0ACC3B2R3</accession>
<protein>
    <submittedName>
        <fullName evidence="1">Uncharacterized protein</fullName>
    </submittedName>
</protein>
<reference evidence="1 2" key="1">
    <citation type="journal article" date="2023" name="ACS Omega">
        <title>Identification of the Neoaspergillic Acid Biosynthesis Gene Cluster by Establishing an In Vitro CRISPR-Ribonucleoprotein Genetic System in Aspergillus melleus.</title>
        <authorList>
            <person name="Yuan B."/>
            <person name="Grau M.F."/>
            <person name="Murata R.M."/>
            <person name="Torok T."/>
            <person name="Venkateswaran K."/>
            <person name="Stajich J.E."/>
            <person name="Wang C.C.C."/>
        </authorList>
    </citation>
    <scope>NUCLEOTIDE SEQUENCE [LARGE SCALE GENOMIC DNA]</scope>
    <source>
        <strain evidence="1 2">IMV 1140</strain>
    </source>
</reference>
<name>A0ACC3B2R3_9EURO</name>
<sequence length="368" mass="41176">MEPVSPEEREALLQGLAATPPPGLQSNLTNPPNQKAASYTIIIFFGILATFALVVRIYTRAFILRRIKVADYSLILGWLMFVAYLVSGWLAADASPMVDQWNLRLKDFIDLLFRFYVGSAFYGMCMFFTKLAILLNILEIFWSDEILSKTCHILMWANGIFYLVFTFLQIFSCRPISRSWDVFITNGTCLNTRLITLVAGAINAVSDLLILILPQRRIWGLQLPLRKKLAVSGLFSLGLFACIASIVRLAYSIITSQTSNRAYYGYLAGTWAVPEMSFGIMVAGFPVLPKFISHIQERNPIAQSRRSARNTRLGSSFTGRRHSTSAREVPTDPSSARGRSKRPKDPDQHLLITSPSHTSIGRSSDGMC</sequence>
<dbReference type="Proteomes" id="UP001177260">
    <property type="component" value="Unassembled WGS sequence"/>
</dbReference>
<evidence type="ECO:0000313" key="1">
    <source>
        <dbReference type="EMBL" id="KAK1144430.1"/>
    </source>
</evidence>